<name>A0ABR0I592_9PEZI</name>
<evidence type="ECO:0000313" key="4">
    <source>
        <dbReference type="Proteomes" id="UP001323617"/>
    </source>
</evidence>
<feature type="transmembrane region" description="Helical" evidence="2">
    <location>
        <begin position="56"/>
        <end position="76"/>
    </location>
</feature>
<keyword evidence="4" id="KW-1185">Reference proteome</keyword>
<evidence type="ECO:0000313" key="3">
    <source>
        <dbReference type="EMBL" id="KAK4675327.1"/>
    </source>
</evidence>
<feature type="transmembrane region" description="Helical" evidence="2">
    <location>
        <begin position="129"/>
        <end position="147"/>
    </location>
</feature>
<dbReference type="PANTHER" id="PTHR34598:SF4">
    <property type="entry name" value="7ALPHA-CEPHEM-METHOXYLASE P8 CHAIN RELATED PROTEIN"/>
    <property type="match status" value="1"/>
</dbReference>
<accession>A0ABR0I592</accession>
<feature type="transmembrane region" description="Helical" evidence="2">
    <location>
        <begin position="105"/>
        <end position="123"/>
    </location>
</feature>
<keyword evidence="2" id="KW-0472">Membrane</keyword>
<dbReference type="Proteomes" id="UP001323617">
    <property type="component" value="Unassembled WGS sequence"/>
</dbReference>
<dbReference type="NCBIfam" id="NF041278">
    <property type="entry name" value="CmcJ_NvfI_EfuI"/>
    <property type="match status" value="1"/>
</dbReference>
<evidence type="ECO:0000256" key="1">
    <source>
        <dbReference type="ARBA" id="ARBA00023604"/>
    </source>
</evidence>
<dbReference type="EMBL" id="JAFFHC010000005">
    <property type="protein sequence ID" value="KAK4675327.1"/>
    <property type="molecule type" value="Genomic_DNA"/>
</dbReference>
<reference evidence="3 4" key="1">
    <citation type="journal article" date="2023" name="bioRxiv">
        <title>High-quality genome assemblies of four members of thePodospora anserinaspecies complex.</title>
        <authorList>
            <person name="Ament-Velasquez S.L."/>
            <person name="Vogan A.A."/>
            <person name="Wallerman O."/>
            <person name="Hartmann F."/>
            <person name="Gautier V."/>
            <person name="Silar P."/>
            <person name="Giraud T."/>
            <person name="Johannesson H."/>
        </authorList>
    </citation>
    <scope>NUCLEOTIDE SEQUENCE [LARGE SCALE GENOMIC DNA]</scope>
    <source>
        <strain evidence="3 4">CBS 124.78</strain>
    </source>
</reference>
<gene>
    <name evidence="3" type="ORF">QC764_0076890</name>
</gene>
<keyword evidence="2" id="KW-1133">Transmembrane helix</keyword>
<comment type="similarity">
    <text evidence="1">Belongs to the asaB hydroxylase/desaturase family.</text>
</comment>
<sequence>MEDRTAVVYGKKDWKKDEIIETRIDLSNPTSKPKQRQKEEPLRKRLGFIRYTALNVYRRLFTLAFISNIIPLIIYLVKVLNFLYLIFGSVPRLALTIIKRLAYRIFYLGGVHSGTGVAFFIYIAVLALIYSVFALRLSIIVLAYPTIRRKYYDIFKFVHSKVSSFGADIDVAGFAVYRSPSATTLEDFEDDKTIRTKYYAEVEALLRERLEHSGQKLKRIEIFDHTIRRHDPNAARQPVQQVHVDQTPKAAEARVRRHITPKEEVDALLQKRYQLINVWRPIRHPATDFPLAVINYRTTAPEDLVPVSLLYPKRNEGDDGDDRGKEIKPSQETLDSLEGYEVKSKTYGVLPNENHKLYYIKDITPGEAILIKSFASKGGRLPGRKKGVSGVTPYTAFINPQMPEGTPGRESIKVRCSGFYK</sequence>
<protein>
    <submittedName>
        <fullName evidence="3">Uncharacterized protein</fullName>
    </submittedName>
</protein>
<dbReference type="RefSeq" id="XP_062798797.1">
    <property type="nucleotide sequence ID" value="XM_062940730.1"/>
</dbReference>
<dbReference type="GeneID" id="87961405"/>
<proteinExistence type="inferred from homology"/>
<dbReference type="InterPro" id="IPR044053">
    <property type="entry name" value="AsaB-like"/>
</dbReference>
<comment type="caution">
    <text evidence="3">The sequence shown here is derived from an EMBL/GenBank/DDBJ whole genome shotgun (WGS) entry which is preliminary data.</text>
</comment>
<organism evidence="3 4">
    <name type="scientific">Podospora pseudoanserina</name>
    <dbReference type="NCBI Taxonomy" id="2609844"/>
    <lineage>
        <taxon>Eukaryota</taxon>
        <taxon>Fungi</taxon>
        <taxon>Dikarya</taxon>
        <taxon>Ascomycota</taxon>
        <taxon>Pezizomycotina</taxon>
        <taxon>Sordariomycetes</taxon>
        <taxon>Sordariomycetidae</taxon>
        <taxon>Sordariales</taxon>
        <taxon>Podosporaceae</taxon>
        <taxon>Podospora</taxon>
    </lineage>
</organism>
<evidence type="ECO:0000256" key="2">
    <source>
        <dbReference type="SAM" id="Phobius"/>
    </source>
</evidence>
<keyword evidence="2" id="KW-0812">Transmembrane</keyword>
<dbReference type="PANTHER" id="PTHR34598">
    <property type="entry name" value="BLL6449 PROTEIN"/>
    <property type="match status" value="1"/>
</dbReference>